<dbReference type="SUPFAM" id="SSF53850">
    <property type="entry name" value="Periplasmic binding protein-like II"/>
    <property type="match status" value="1"/>
</dbReference>
<sequence>MKTTFHAQRRRIAIVSTVVAIALLGAACGGSEDAGETSSTAATETTEAAPETTTGLGTEAPTTTTAEKPVLGGKIVVAGEAEAGTPWTPYATNCDSYCDMRIQNVYDKLAALDTDLKVHPFLAETITPNADFTEWTLKMRSGITFTDGTPLNADGVILNLQAAFGSPLIAASVKDLARVPTGKEAPGQLPPVKIEKVDDLTLTIFTGLNGDPTKPLPWPGFDYYLTGQGAFIASPLYLTAALATEDKTGAGLLPVGTGPFIMTSFTPGDRMVMKKNPNYWMKDADGVAYPYLDEIEFRVIPDAVTRQQALESGDVDLISTSDGNSVADLRTKADKFPMLEQTKGVETFHVLLHLTKEQLKSRDLRCAMAQAIDKQALIDLTGGGILTPANGPFSPGQEGYLDDNGSLPYDPAAAKAGVDAYKAANGGKAPKIIYSTVPDANSLTQAQYLQQVWGEAGIEVEIKQIEQSTLIVNALFGAPDFDAFGWRNHGGLFVDNQYFWWYGPTAPPDGQLALNFGRLTDPVIDGLLEQQRSELDPAKRKSIAEDINRQFAKECWVLPTAWTIWGLASNGKVGGLGTLKMPDGSGATVRDGVFFPGQVWLTQAYKRA</sequence>
<dbReference type="GO" id="GO:0015833">
    <property type="term" value="P:peptide transport"/>
    <property type="evidence" value="ECO:0007669"/>
    <property type="project" value="TreeGrafter"/>
</dbReference>
<organism evidence="4">
    <name type="scientific">freshwater metagenome</name>
    <dbReference type="NCBI Taxonomy" id="449393"/>
    <lineage>
        <taxon>unclassified sequences</taxon>
        <taxon>metagenomes</taxon>
        <taxon>ecological metagenomes</taxon>
    </lineage>
</organism>
<evidence type="ECO:0000313" key="3">
    <source>
        <dbReference type="EMBL" id="CAB4761705.1"/>
    </source>
</evidence>
<dbReference type="PIRSF" id="PIRSF002741">
    <property type="entry name" value="MppA"/>
    <property type="match status" value="1"/>
</dbReference>
<feature type="compositionally biased region" description="Low complexity" evidence="1">
    <location>
        <begin position="36"/>
        <end position="67"/>
    </location>
</feature>
<dbReference type="PROSITE" id="PS51257">
    <property type="entry name" value="PROKAR_LIPOPROTEIN"/>
    <property type="match status" value="1"/>
</dbReference>
<feature type="domain" description="Solute-binding protein family 5" evidence="2">
    <location>
        <begin position="117"/>
        <end position="503"/>
    </location>
</feature>
<accession>A0A6J7ED95</accession>
<dbReference type="PANTHER" id="PTHR30290:SF16">
    <property type="entry name" value="OLIGOPEPTIDE ABC TRANSPORTER, PERIPLASMIC OLIGOPEPTIDE-BINDING PROTEIN"/>
    <property type="match status" value="1"/>
</dbReference>
<reference evidence="4" key="1">
    <citation type="submission" date="2020-05" db="EMBL/GenBank/DDBJ databases">
        <authorList>
            <person name="Chiriac C."/>
            <person name="Salcher M."/>
            <person name="Ghai R."/>
            <person name="Kavagutti S V."/>
        </authorList>
    </citation>
    <scope>NUCLEOTIDE SEQUENCE</scope>
</reference>
<dbReference type="GO" id="GO:0042597">
    <property type="term" value="C:periplasmic space"/>
    <property type="evidence" value="ECO:0007669"/>
    <property type="project" value="UniProtKB-ARBA"/>
</dbReference>
<gene>
    <name evidence="3" type="ORF">UFOPK2806_01717</name>
    <name evidence="4" type="ORF">UFOPK3417_01368</name>
</gene>
<dbReference type="InterPro" id="IPR000914">
    <property type="entry name" value="SBP_5_dom"/>
</dbReference>
<evidence type="ECO:0000256" key="1">
    <source>
        <dbReference type="SAM" id="MobiDB-lite"/>
    </source>
</evidence>
<evidence type="ECO:0000313" key="4">
    <source>
        <dbReference type="EMBL" id="CAB4881016.1"/>
    </source>
</evidence>
<name>A0A6J7ED95_9ZZZZ</name>
<feature type="region of interest" description="Disordered" evidence="1">
    <location>
        <begin position="29"/>
        <end position="71"/>
    </location>
</feature>
<dbReference type="Gene3D" id="3.40.190.10">
    <property type="entry name" value="Periplasmic binding protein-like II"/>
    <property type="match status" value="1"/>
</dbReference>
<dbReference type="InterPro" id="IPR039424">
    <property type="entry name" value="SBP_5"/>
</dbReference>
<evidence type="ECO:0000259" key="2">
    <source>
        <dbReference type="Pfam" id="PF00496"/>
    </source>
</evidence>
<dbReference type="InterPro" id="IPR030678">
    <property type="entry name" value="Peptide/Ni-bd"/>
</dbReference>
<dbReference type="EMBL" id="CAEZYY010000025">
    <property type="protein sequence ID" value="CAB4761705.1"/>
    <property type="molecule type" value="Genomic_DNA"/>
</dbReference>
<dbReference type="AlphaFoldDB" id="A0A6J7ED95"/>
<dbReference type="Gene3D" id="3.10.105.10">
    <property type="entry name" value="Dipeptide-binding Protein, Domain 3"/>
    <property type="match status" value="1"/>
</dbReference>
<dbReference type="PANTHER" id="PTHR30290">
    <property type="entry name" value="PERIPLASMIC BINDING COMPONENT OF ABC TRANSPORTER"/>
    <property type="match status" value="1"/>
</dbReference>
<dbReference type="GO" id="GO:0043190">
    <property type="term" value="C:ATP-binding cassette (ABC) transporter complex"/>
    <property type="evidence" value="ECO:0007669"/>
    <property type="project" value="InterPro"/>
</dbReference>
<proteinExistence type="predicted"/>
<protein>
    <submittedName>
        <fullName evidence="4">Unannotated protein</fullName>
    </submittedName>
</protein>
<dbReference type="Pfam" id="PF00496">
    <property type="entry name" value="SBP_bac_5"/>
    <property type="match status" value="1"/>
</dbReference>
<dbReference type="CDD" id="cd00995">
    <property type="entry name" value="PBP2_NikA_DppA_OppA_like"/>
    <property type="match status" value="1"/>
</dbReference>
<dbReference type="GO" id="GO:1904680">
    <property type="term" value="F:peptide transmembrane transporter activity"/>
    <property type="evidence" value="ECO:0007669"/>
    <property type="project" value="TreeGrafter"/>
</dbReference>
<dbReference type="EMBL" id="CAFBLR010000143">
    <property type="protein sequence ID" value="CAB4881016.1"/>
    <property type="molecule type" value="Genomic_DNA"/>
</dbReference>